<evidence type="ECO:0000313" key="2">
    <source>
        <dbReference type="Proteomes" id="UP000805704"/>
    </source>
</evidence>
<feature type="non-terminal residue" evidence="1">
    <location>
        <position position="1"/>
    </location>
</feature>
<accession>A0ACB7EYY7</accession>
<dbReference type="Proteomes" id="UP000805704">
    <property type="component" value="Chromosome 2"/>
</dbReference>
<sequence>FRTFPRAAVEVKNEPILAFREGSAERTELLEALDSLKGRTEEIPCVVGDEHVWTKDVRYQLSPFNHSHRVAKFCYADKDLINKAIEASVSARREWDLKPVQDRAQILFKAADIISGPRRAEILAKTMIGQGKTVVQAEIDAAAELIDFFRFNAKHGVELERTQPMDAEGSTNTMLYRGLEGFVAAVAPFNFTAIGGNLAGTPALMGNVVLWKPSDTAMSASYAVYNVLRECGLPPNIIQFLPADGPVFGDTITSSQHLAGINFTGSVPTFKRLWKQVAQNLDTYRTFPRLAECGGKNFHFVHKSADVESVVKGTIRSAFEYGGQKCSACSRMYVPDSLWPQIKRELLDIHKDIRVGDPVEDLSTFFSAVIDDKSFARIKKWLDHAKSSPNLKVIAGGNCDDTKGYFVEPTIIESSDPQDAIMSEVLDSLLGRLRDYVQVLDSLWGRLRDYVQVLDSLRGRHRDYVQVLDSLCGRHRDYVQVLDSLWGRLRDYVQVLDSLRGRHRDYVQVLDSLCGRHRDYVQVLDSLRGRHRDYVQVLDSLWGRLRDYVQVLDSLGGRHRDYVQVLDSLGGRHRDYVQVLDSLRGRHGDYVQVLDSLRGRHGDYVQEIFGPVLSVYVYPEKNYKEVLQLIDNTSPYALTGAVFARDKTVIDVAAKVLRNAAGNYYVNDKSTGSIVAQQPFGGARVSGTNDKPGGPHYVLRWTSPQVVKETHVPLTDWKYPYMG</sequence>
<organism evidence="1 2">
    <name type="scientific">Nibea albiflora</name>
    <name type="common">Yellow drum</name>
    <name type="synonym">Corvina albiflora</name>
    <dbReference type="NCBI Taxonomy" id="240163"/>
    <lineage>
        <taxon>Eukaryota</taxon>
        <taxon>Metazoa</taxon>
        <taxon>Chordata</taxon>
        <taxon>Craniata</taxon>
        <taxon>Vertebrata</taxon>
        <taxon>Euteleostomi</taxon>
        <taxon>Actinopterygii</taxon>
        <taxon>Neopterygii</taxon>
        <taxon>Teleostei</taxon>
        <taxon>Neoteleostei</taxon>
        <taxon>Acanthomorphata</taxon>
        <taxon>Eupercaria</taxon>
        <taxon>Sciaenidae</taxon>
        <taxon>Nibea</taxon>
    </lineage>
</organism>
<keyword evidence="2" id="KW-1185">Reference proteome</keyword>
<reference evidence="1" key="1">
    <citation type="submission" date="2020-04" db="EMBL/GenBank/DDBJ databases">
        <title>A chromosome-scale assembly and high-density genetic map of the yellow drum (Nibea albiflora) genome.</title>
        <authorList>
            <person name="Xu D."/>
            <person name="Zhang W."/>
            <person name="Chen R."/>
            <person name="Tan P."/>
            <person name="Wang L."/>
            <person name="Song H."/>
            <person name="Tian L."/>
            <person name="Zhu Q."/>
            <person name="Wang B."/>
        </authorList>
    </citation>
    <scope>NUCLEOTIDE SEQUENCE</scope>
    <source>
        <strain evidence="1">ZJHYS-2018</strain>
    </source>
</reference>
<proteinExistence type="predicted"/>
<name>A0ACB7EYY7_NIBAL</name>
<protein>
    <submittedName>
        <fullName evidence="1">Delta-1-pyrroline-5-carboxylate dehydrogenase</fullName>
    </submittedName>
</protein>
<dbReference type="EMBL" id="CM024790">
    <property type="protein sequence ID" value="KAG8007225.1"/>
    <property type="molecule type" value="Genomic_DNA"/>
</dbReference>
<comment type="caution">
    <text evidence="1">The sequence shown here is derived from an EMBL/GenBank/DDBJ whole genome shotgun (WGS) entry which is preliminary data.</text>
</comment>
<evidence type="ECO:0000313" key="1">
    <source>
        <dbReference type="EMBL" id="KAG8007225.1"/>
    </source>
</evidence>
<gene>
    <name evidence="1" type="primary">ALDH4A1</name>
    <name evidence="1" type="ORF">GBF38_008371</name>
</gene>